<organism evidence="2 3">
    <name type="scientific">Jiella mangrovi</name>
    <dbReference type="NCBI Taxonomy" id="2821407"/>
    <lineage>
        <taxon>Bacteria</taxon>
        <taxon>Pseudomonadati</taxon>
        <taxon>Pseudomonadota</taxon>
        <taxon>Alphaproteobacteria</taxon>
        <taxon>Hyphomicrobiales</taxon>
        <taxon>Aurantimonadaceae</taxon>
        <taxon>Jiella</taxon>
    </lineage>
</organism>
<dbReference type="GO" id="GO:0016746">
    <property type="term" value="F:acyltransferase activity"/>
    <property type="evidence" value="ECO:0007669"/>
    <property type="project" value="UniProtKB-KW"/>
</dbReference>
<protein>
    <submittedName>
        <fullName evidence="2">GNAT family N-acetyltransferase</fullName>
        <ecNumber evidence="2">2.3.1.-</ecNumber>
    </submittedName>
</protein>
<feature type="domain" description="N-acetyltransferase" evidence="1">
    <location>
        <begin position="4"/>
        <end position="144"/>
    </location>
</feature>
<keyword evidence="2" id="KW-0808">Transferase</keyword>
<keyword evidence="3" id="KW-1185">Reference proteome</keyword>
<dbReference type="InterPro" id="IPR052729">
    <property type="entry name" value="Acyl/Acetyltrans_Enzymes"/>
</dbReference>
<evidence type="ECO:0000313" key="3">
    <source>
        <dbReference type="Proteomes" id="UP000678276"/>
    </source>
</evidence>
<dbReference type="EMBL" id="JAGJCF010000007">
    <property type="protein sequence ID" value="MBP0616356.1"/>
    <property type="molecule type" value="Genomic_DNA"/>
</dbReference>
<reference evidence="2 3" key="1">
    <citation type="submission" date="2021-04" db="EMBL/GenBank/DDBJ databases">
        <title>Whole genome sequence of Jiella sp. KSK16Y-1.</title>
        <authorList>
            <person name="Tuo L."/>
        </authorList>
    </citation>
    <scope>NUCLEOTIDE SEQUENCE [LARGE SCALE GENOMIC DNA]</scope>
    <source>
        <strain evidence="2 3">KSK16Y-1</strain>
    </source>
</reference>
<keyword evidence="2" id="KW-0012">Acyltransferase</keyword>
<name>A0ABS4BJM1_9HYPH</name>
<dbReference type="PANTHER" id="PTHR47237:SF2">
    <property type="entry name" value="BLL4206 PROTEIN"/>
    <property type="match status" value="1"/>
</dbReference>
<gene>
    <name evidence="2" type="ORF">J6595_12260</name>
</gene>
<dbReference type="CDD" id="cd04301">
    <property type="entry name" value="NAT_SF"/>
    <property type="match status" value="1"/>
</dbReference>
<dbReference type="Pfam" id="PF13508">
    <property type="entry name" value="Acetyltransf_7"/>
    <property type="match status" value="1"/>
</dbReference>
<dbReference type="InterPro" id="IPR041496">
    <property type="entry name" value="YitH/HolE_GNAT"/>
</dbReference>
<dbReference type="RefSeq" id="WP_209594847.1">
    <property type="nucleotide sequence ID" value="NZ_JAGJCF010000007.1"/>
</dbReference>
<dbReference type="InterPro" id="IPR016181">
    <property type="entry name" value="Acyl_CoA_acyltransferase"/>
</dbReference>
<comment type="caution">
    <text evidence="2">The sequence shown here is derived from an EMBL/GenBank/DDBJ whole genome shotgun (WGS) entry which is preliminary data.</text>
</comment>
<dbReference type="InterPro" id="IPR000182">
    <property type="entry name" value="GNAT_dom"/>
</dbReference>
<dbReference type="Gene3D" id="3.40.630.90">
    <property type="match status" value="1"/>
</dbReference>
<evidence type="ECO:0000313" key="2">
    <source>
        <dbReference type="EMBL" id="MBP0616356.1"/>
    </source>
</evidence>
<dbReference type="Proteomes" id="UP000678276">
    <property type="component" value="Unassembled WGS sequence"/>
</dbReference>
<sequence>MPDLQILPFQDGHLPEAVRLSADEGWPHRPEDWALIAEISRPFVACEGDRIVGTAFCTLFGDDVAMINMIIVDAAMRGRGLGRRLMETVMAEAGKRELRLTATAAGLPLYAKLGFVENGQILQHQGEIGAVAAPEGVEDAMPDDFEAIVKLDRAATGADRISLFERLRALGETVVTRGPEGRVSGFAICRPFGRGFVIGPVAASEPGTARRLIAAHLHRHPGRFLRVDTPAESGLAPFLADHGLAHAGGGTAMALGAEARAPQSSPSTKLRAFALAAQALG</sequence>
<dbReference type="PANTHER" id="PTHR47237">
    <property type="entry name" value="SLL0310 PROTEIN"/>
    <property type="match status" value="1"/>
</dbReference>
<dbReference type="Gene3D" id="3.40.630.30">
    <property type="match status" value="1"/>
</dbReference>
<dbReference type="SUPFAM" id="SSF55729">
    <property type="entry name" value="Acyl-CoA N-acyltransferases (Nat)"/>
    <property type="match status" value="1"/>
</dbReference>
<proteinExistence type="predicted"/>
<dbReference type="EC" id="2.3.1.-" evidence="2"/>
<accession>A0ABS4BJM1</accession>
<dbReference type="Pfam" id="PF18014">
    <property type="entry name" value="Acetyltransf_18"/>
    <property type="match status" value="1"/>
</dbReference>
<evidence type="ECO:0000259" key="1">
    <source>
        <dbReference type="PROSITE" id="PS51186"/>
    </source>
</evidence>
<dbReference type="PROSITE" id="PS51186">
    <property type="entry name" value="GNAT"/>
    <property type="match status" value="1"/>
</dbReference>